<feature type="compositionally biased region" description="Basic and acidic residues" evidence="1">
    <location>
        <begin position="647"/>
        <end position="664"/>
    </location>
</feature>
<feature type="region of interest" description="Disordered" evidence="1">
    <location>
        <begin position="789"/>
        <end position="832"/>
    </location>
</feature>
<feature type="region of interest" description="Disordered" evidence="1">
    <location>
        <begin position="848"/>
        <end position="880"/>
    </location>
</feature>
<accession>A0AAV4GTZ5</accession>
<proteinExistence type="predicted"/>
<dbReference type="InterPro" id="IPR056499">
    <property type="entry name" value="Beta-prop_HPS5-like"/>
</dbReference>
<keyword evidence="4" id="KW-1185">Reference proteome</keyword>
<feature type="compositionally biased region" description="Polar residues" evidence="1">
    <location>
        <begin position="1232"/>
        <end position="1248"/>
    </location>
</feature>
<evidence type="ECO:0000259" key="2">
    <source>
        <dbReference type="Pfam" id="PF23756"/>
    </source>
</evidence>
<feature type="compositionally biased region" description="Basic residues" evidence="1">
    <location>
        <begin position="796"/>
        <end position="809"/>
    </location>
</feature>
<feature type="region of interest" description="Disordered" evidence="1">
    <location>
        <begin position="1081"/>
        <end position="1176"/>
    </location>
</feature>
<dbReference type="PANTHER" id="PTHR23287:SF18">
    <property type="entry name" value="BLOC-2 COMPLEX MEMBER HPS5"/>
    <property type="match status" value="1"/>
</dbReference>
<feature type="compositionally biased region" description="Low complexity" evidence="1">
    <location>
        <begin position="1391"/>
        <end position="1404"/>
    </location>
</feature>
<organism evidence="3 4">
    <name type="scientific">Elysia marginata</name>
    <dbReference type="NCBI Taxonomy" id="1093978"/>
    <lineage>
        <taxon>Eukaryota</taxon>
        <taxon>Metazoa</taxon>
        <taxon>Spiralia</taxon>
        <taxon>Lophotrochozoa</taxon>
        <taxon>Mollusca</taxon>
        <taxon>Gastropoda</taxon>
        <taxon>Heterobranchia</taxon>
        <taxon>Euthyneura</taxon>
        <taxon>Panpulmonata</taxon>
        <taxon>Sacoglossa</taxon>
        <taxon>Placobranchoidea</taxon>
        <taxon>Plakobranchidae</taxon>
        <taxon>Elysia</taxon>
    </lineage>
</organism>
<gene>
    <name evidence="3" type="ORF">ElyMa_002506600</name>
</gene>
<evidence type="ECO:0000313" key="4">
    <source>
        <dbReference type="Proteomes" id="UP000762676"/>
    </source>
</evidence>
<feature type="compositionally biased region" description="Basic and acidic residues" evidence="1">
    <location>
        <begin position="369"/>
        <end position="388"/>
    </location>
</feature>
<evidence type="ECO:0000256" key="1">
    <source>
        <dbReference type="SAM" id="MobiDB-lite"/>
    </source>
</evidence>
<protein>
    <submittedName>
        <fullName evidence="3">Hermansky-Pudlak syndrome 5 protein homolog</fullName>
    </submittedName>
</protein>
<feature type="compositionally biased region" description="Polar residues" evidence="1">
    <location>
        <begin position="1124"/>
        <end position="1175"/>
    </location>
</feature>
<feature type="compositionally biased region" description="Polar residues" evidence="1">
    <location>
        <begin position="1084"/>
        <end position="1095"/>
    </location>
</feature>
<feature type="compositionally biased region" description="Polar residues" evidence="1">
    <location>
        <begin position="348"/>
        <end position="363"/>
    </location>
</feature>
<feature type="region of interest" description="Disordered" evidence="1">
    <location>
        <begin position="602"/>
        <end position="766"/>
    </location>
</feature>
<feature type="compositionally biased region" description="Pro residues" evidence="1">
    <location>
        <begin position="991"/>
        <end position="1005"/>
    </location>
</feature>
<feature type="domain" description="HPS5-like beta-propeller" evidence="2">
    <location>
        <begin position="1"/>
        <end position="213"/>
    </location>
</feature>
<dbReference type="PANTHER" id="PTHR23287">
    <property type="entry name" value="RUBY-EYE2-LIKE PROTEIN"/>
    <property type="match status" value="1"/>
</dbReference>
<feature type="region of interest" description="Disordered" evidence="1">
    <location>
        <begin position="345"/>
        <end position="399"/>
    </location>
</feature>
<feature type="compositionally biased region" description="Basic and acidic residues" evidence="1">
    <location>
        <begin position="757"/>
        <end position="766"/>
    </location>
</feature>
<feature type="region of interest" description="Disordered" evidence="1">
    <location>
        <begin position="973"/>
        <end position="1017"/>
    </location>
</feature>
<feature type="region of interest" description="Disordered" evidence="1">
    <location>
        <begin position="1338"/>
        <end position="1417"/>
    </location>
</feature>
<dbReference type="GO" id="GO:0048066">
    <property type="term" value="P:developmental pigmentation"/>
    <property type="evidence" value="ECO:0007669"/>
    <property type="project" value="TreeGrafter"/>
</dbReference>
<name>A0AAV4GTZ5_9GAST</name>
<dbReference type="Proteomes" id="UP000762676">
    <property type="component" value="Unassembled WGS sequence"/>
</dbReference>
<feature type="compositionally biased region" description="Polar residues" evidence="1">
    <location>
        <begin position="602"/>
        <end position="618"/>
    </location>
</feature>
<sequence length="2097" mass="231201">MTWDSTSSRLYVGDDTGKISVISVPSSKTKTLFSAPSQVIALLDSSVYQIQWWKEKLLVSTVTHSHLFDTVKHTYSTIGTKPRAGEFGSCFFLEPNSQVPVIYCARPGSRMWEVSFEGKVLNTHQFKQLMGVPAVPVVRSRSETFDFTNEIPYQGLSTNFLKMFSMGHFIITWSSKGLYMFDPINVKLVMWTQSIKSIKDVCVYRNDIYLFLENTTVRRLTVLPIYQLFTVLASRQRWSLLAQMLLAADTVNFRPAALKRVKRDLLLNIYQGLKESGQGQLLERVRASMEDVSEGSIDSLGPDSTEDFLDSLELKGYIFLSSGMVVREGLGTDLSREVTTFERYVPSPQGQLQRSASDVSFSQENAAGEGEKDGNEDEKLSSGEKTEQDQGQTAQQLSNTVETTLPSAERQDGNFCLAVDKEGQHSKDQAQVSVSLSDADFDESANKSDSTSTTDFISLKGEATVEYSHMDDEQKDDINLQVEDKRSGFNLPSCQETVNLLSESSELSSGQSDKEDYFAHRDHADAIPSDPKLAKPAIDSRKIKQNEDTMGNHFEVNISSSNEITASVNSTLLCSSNIPVCSNSTSHSNNFSLEIHSLSESVTVKESTTGPIQHSLNGPNEKDHLNIKDDLSDSKPVGDENQSVPTADRHENQSVPTADRRENHSVPTSNRVDASSPSSPSPLAQAHQILSAFPVPHQPSGPASSKPTHTTSGVGKLTGNSSSETTVIGQHLNNTEKSTPSGGDGGLVTSKPLPVEPLKERGNSLDDTQHTAWQNKNLARFASVPASTANDEIIARPHRHSKKKSRSKKPSHDALRGKWGRSASVGTETEAFHKREPELDAMSVSTISSVEEEEELASKSYPDLRSANGDTQDTTEGQKVHSAALSLEDRRHSEIIPSLFDRLAAARSLEDSDEYLRSNSLTSSGEHTLVGATPLGSLSVLKDGLSLKLKNQTKSFIKSLKETNILMKSASASKLDGLSDHQRPQSSLSISPPPYAENLSPPPLSPGSVGREGGENGDDLITLDTVPLYTLALDIKRKLLSSPTMLLDPRQSQTLLASWAREIVVAVGKVSLELQARKREAEQRSQTADRLQATSPLLVEAETFPHRPKSQTDLRDLVFRGSKTKPTTSGNDTNSLPNSLNASTSPDLSTFSTSYPSMKSDTDSPDSTEPTSRVQSGEMGWWSVINANSPIEIPAKHLELFQWLTTRCWMCGMTGDVMSALHQLSTNNSQKDVSTAASNSQDKSQATFETHDTAQKSADTSSHDDIGMFSSEESVVSMIRTLLPPDLFTSFMKQKGKTTIPSLLSLLSDALTPSNHSNNNSESAGVNSINNQCSTSISASNVSENPESVHKHFDGNGSDINRNSRIYKGSGGKTEELMQTVSEREDVISQDSGSGSDTYTTSNTCSGSDFNEGKDLANSSELGENKHFLSSHDDTASVSQHLTPSKSSPGQGVTSSAVLRQDADLALFTRLLFFLLDYDQVRSAWEERRTREKPLLLTWVSLVSCSQEKGLGDIVSSIFADRHTKSAVDYLRSGILPHKSAMIGHLLELFKQAPLMASDFCGELSKVISPVDLLSICALTACPALLHLVRYFKQAMLDSAAFFSSASAAELVNVLPGNWMESILVRIKSDEERENIIWLCSQFQYYRLCVRLLAQAGQWRRLLLWIVELDDIRLLKSRDCFPGITACVFACSPQSLTCLSLHLEICFTTYFPLVCRYYRLCVRLLAQADQWRRLLHWIVELDDIRLLKSRNCFPEAYLPRDIREWTFLLTCMREKLRSSGSSKHNPGPDGEIALEEQISASILATMETLAEAQTATRTAPNKVVEDRVKSNFISALDSKEGVRPFSICVEDFGEGNTTAQEDNNNSPLCGDQLLSQRNMAEIKPGTGIDFEDLDMESSNFSSSETRRDGSEDTSQFMVKRKEVCSQDTTSSIKKNLSLTFRNDNHIQENRNQSENRWSLTWGNVGYLLLEHLGGAAAINLLVSHMTEKGDDPSQAWSGLGSEFVQACYTSFLLEGQKDQVSHELLERMSVFMWAKKPGFLSPSVHHAFKAEQNLVERKQGRETDVQRVFGHVKSLSNKSLKSEYLGGHWGVSTDLSR</sequence>
<dbReference type="GO" id="GO:0005737">
    <property type="term" value="C:cytoplasm"/>
    <property type="evidence" value="ECO:0007669"/>
    <property type="project" value="TreeGrafter"/>
</dbReference>
<feature type="compositionally biased region" description="Polar residues" evidence="1">
    <location>
        <begin position="389"/>
        <end position="399"/>
    </location>
</feature>
<dbReference type="Pfam" id="PF23756">
    <property type="entry name" value="Beta-prop_HPS5"/>
    <property type="match status" value="1"/>
</dbReference>
<dbReference type="EMBL" id="BMAT01005133">
    <property type="protein sequence ID" value="GFR88011.1"/>
    <property type="molecule type" value="Genomic_DNA"/>
</dbReference>
<reference evidence="3 4" key="1">
    <citation type="journal article" date="2021" name="Elife">
        <title>Chloroplast acquisition without the gene transfer in kleptoplastic sea slugs, Plakobranchus ocellatus.</title>
        <authorList>
            <person name="Maeda T."/>
            <person name="Takahashi S."/>
            <person name="Yoshida T."/>
            <person name="Shimamura S."/>
            <person name="Takaki Y."/>
            <person name="Nagai Y."/>
            <person name="Toyoda A."/>
            <person name="Suzuki Y."/>
            <person name="Arimoto A."/>
            <person name="Ishii H."/>
            <person name="Satoh N."/>
            <person name="Nishiyama T."/>
            <person name="Hasebe M."/>
            <person name="Maruyama T."/>
            <person name="Minagawa J."/>
            <person name="Obokata J."/>
            <person name="Shigenobu S."/>
        </authorList>
    </citation>
    <scope>NUCLEOTIDE SEQUENCE [LARGE SCALE GENOMIC DNA]</scope>
</reference>
<feature type="region of interest" description="Disordered" evidence="1">
    <location>
        <begin position="1433"/>
        <end position="1454"/>
    </location>
</feature>
<evidence type="ECO:0000313" key="3">
    <source>
        <dbReference type="EMBL" id="GFR88011.1"/>
    </source>
</evidence>
<comment type="caution">
    <text evidence="3">The sequence shown here is derived from an EMBL/GenBank/DDBJ whole genome shotgun (WGS) entry which is preliminary data.</text>
</comment>
<feature type="compositionally biased region" description="Polar residues" evidence="1">
    <location>
        <begin position="701"/>
        <end position="741"/>
    </location>
</feature>
<feature type="compositionally biased region" description="Basic and acidic residues" evidence="1">
    <location>
        <begin position="620"/>
        <end position="638"/>
    </location>
</feature>
<feature type="region of interest" description="Disordered" evidence="1">
    <location>
        <begin position="1232"/>
        <end position="1266"/>
    </location>
</feature>
<feature type="compositionally biased region" description="Polar residues" evidence="1">
    <location>
        <begin position="1436"/>
        <end position="1454"/>
    </location>
</feature>
<feature type="compositionally biased region" description="Polar residues" evidence="1">
    <location>
        <begin position="868"/>
        <end position="877"/>
    </location>
</feature>